<gene>
    <name evidence="2" type="ORF">HF521_018087</name>
</gene>
<evidence type="ECO:0000313" key="2">
    <source>
        <dbReference type="EMBL" id="KAF7709030.1"/>
    </source>
</evidence>
<feature type="compositionally biased region" description="Basic and acidic residues" evidence="1">
    <location>
        <begin position="188"/>
        <end position="197"/>
    </location>
</feature>
<feature type="region of interest" description="Disordered" evidence="1">
    <location>
        <begin position="117"/>
        <end position="197"/>
    </location>
</feature>
<reference evidence="2" key="1">
    <citation type="submission" date="2020-08" db="EMBL/GenBank/DDBJ databases">
        <title>Chromosome-level assembly of Southern catfish (Silurus meridionalis) provides insights into visual adaptation to the nocturnal and benthic lifestyles.</title>
        <authorList>
            <person name="Zhang Y."/>
            <person name="Wang D."/>
            <person name="Peng Z."/>
        </authorList>
    </citation>
    <scope>NUCLEOTIDE SEQUENCE</scope>
    <source>
        <strain evidence="2">SWU-2019-XX</strain>
        <tissue evidence="2">Muscle</tissue>
    </source>
</reference>
<feature type="compositionally biased region" description="Basic and acidic residues" evidence="1">
    <location>
        <begin position="125"/>
        <end position="153"/>
    </location>
</feature>
<proteinExistence type="predicted"/>
<organism evidence="2 3">
    <name type="scientific">Silurus meridionalis</name>
    <name type="common">Southern catfish</name>
    <name type="synonym">Silurus soldatovi meridionalis</name>
    <dbReference type="NCBI Taxonomy" id="175797"/>
    <lineage>
        <taxon>Eukaryota</taxon>
        <taxon>Metazoa</taxon>
        <taxon>Chordata</taxon>
        <taxon>Craniata</taxon>
        <taxon>Vertebrata</taxon>
        <taxon>Euteleostomi</taxon>
        <taxon>Actinopterygii</taxon>
        <taxon>Neopterygii</taxon>
        <taxon>Teleostei</taxon>
        <taxon>Ostariophysi</taxon>
        <taxon>Siluriformes</taxon>
        <taxon>Siluridae</taxon>
        <taxon>Silurus</taxon>
    </lineage>
</organism>
<evidence type="ECO:0000256" key="1">
    <source>
        <dbReference type="SAM" id="MobiDB-lite"/>
    </source>
</evidence>
<name>A0A8T0BUM8_SILME</name>
<protein>
    <submittedName>
        <fullName evidence="2">Uncharacterized protein</fullName>
    </submittedName>
</protein>
<evidence type="ECO:0000313" key="3">
    <source>
        <dbReference type="Proteomes" id="UP000606274"/>
    </source>
</evidence>
<comment type="caution">
    <text evidence="2">The sequence shown here is derived from an EMBL/GenBank/DDBJ whole genome shotgun (WGS) entry which is preliminary data.</text>
</comment>
<dbReference type="Proteomes" id="UP000606274">
    <property type="component" value="Unassembled WGS sequence"/>
</dbReference>
<accession>A0A8T0BUM8</accession>
<dbReference type="AlphaFoldDB" id="A0A8T0BUM8"/>
<sequence length="197" mass="22785">MMFKEDDDYYTRRHRVGSYGHVRIELPPPFSGDDKQSFTCWARQFEVAVKALTEGDGTAVERLSEDMRQMRMELKYVGEENLKLQSRLAFGSMEECSGAYSQSSRTCRCNCGGRGCHSRGSYDSQRGRSPDKRVLRHSEEPDTQYHVRRDKSPFRYPVRRSPSPNPQSFGGHMHDYKKRGVRFISPSMEDRQSQPGN</sequence>
<keyword evidence="3" id="KW-1185">Reference proteome</keyword>
<dbReference type="EMBL" id="JABFDY010000004">
    <property type="protein sequence ID" value="KAF7709030.1"/>
    <property type="molecule type" value="Genomic_DNA"/>
</dbReference>